<accession>A0A395JM91</accession>
<dbReference type="GO" id="GO:0000049">
    <property type="term" value="F:tRNA binding"/>
    <property type="evidence" value="ECO:0007669"/>
    <property type="project" value="UniProtKB-UniRule"/>
</dbReference>
<dbReference type="GO" id="GO:0072344">
    <property type="term" value="P:rescue of stalled ribosome"/>
    <property type="evidence" value="ECO:0007669"/>
    <property type="project" value="UniProtKB-UniRule"/>
</dbReference>
<evidence type="ECO:0000256" key="6">
    <source>
        <dbReference type="ARBA" id="ARBA00050038"/>
    </source>
</evidence>
<feature type="site" description="Stabilizes the basic form of H active site to accept a proton" evidence="7">
    <location>
        <position position="97"/>
    </location>
</feature>
<name>A0A395JM91_9GAMM</name>
<protein>
    <recommendedName>
        <fullName evidence="6 7">Peptidyl-tRNA hydrolase</fullName>
        <shortName evidence="7">Pth</shortName>
        <ecNumber evidence="1 7">3.1.1.29</ecNumber>
    </recommendedName>
</protein>
<dbReference type="AlphaFoldDB" id="A0A395JM91"/>
<keyword evidence="3 7" id="KW-0378">Hydrolase</keyword>
<dbReference type="Gene3D" id="3.40.50.1470">
    <property type="entry name" value="Peptidyl-tRNA hydrolase"/>
    <property type="match status" value="1"/>
</dbReference>
<dbReference type="InParanoid" id="A0A395JM91"/>
<dbReference type="Proteomes" id="UP000253083">
    <property type="component" value="Unassembled WGS sequence"/>
</dbReference>
<dbReference type="FunCoup" id="A0A395JM91">
    <property type="interactions" value="406"/>
</dbReference>
<evidence type="ECO:0000313" key="10">
    <source>
        <dbReference type="EMBL" id="RBP52764.1"/>
    </source>
</evidence>
<dbReference type="Pfam" id="PF01195">
    <property type="entry name" value="Pept_tRNA_hydro"/>
    <property type="match status" value="1"/>
</dbReference>
<dbReference type="FunFam" id="3.40.50.1470:FF:000001">
    <property type="entry name" value="Peptidyl-tRNA hydrolase"/>
    <property type="match status" value="1"/>
</dbReference>
<dbReference type="GO" id="GO:0004045">
    <property type="term" value="F:peptidyl-tRNA hydrolase activity"/>
    <property type="evidence" value="ECO:0007669"/>
    <property type="project" value="UniProtKB-UniRule"/>
</dbReference>
<evidence type="ECO:0000256" key="5">
    <source>
        <dbReference type="ARBA" id="ARBA00038063"/>
    </source>
</evidence>
<comment type="catalytic activity">
    <reaction evidence="7 8">
        <text>an N-acyl-L-alpha-aminoacyl-tRNA + H2O = an N-acyl-L-amino acid + a tRNA + H(+)</text>
        <dbReference type="Rhea" id="RHEA:54448"/>
        <dbReference type="Rhea" id="RHEA-COMP:10123"/>
        <dbReference type="Rhea" id="RHEA-COMP:13883"/>
        <dbReference type="ChEBI" id="CHEBI:15377"/>
        <dbReference type="ChEBI" id="CHEBI:15378"/>
        <dbReference type="ChEBI" id="CHEBI:59874"/>
        <dbReference type="ChEBI" id="CHEBI:78442"/>
        <dbReference type="ChEBI" id="CHEBI:138191"/>
        <dbReference type="EC" id="3.1.1.29"/>
    </reaction>
</comment>
<evidence type="ECO:0000256" key="7">
    <source>
        <dbReference type="HAMAP-Rule" id="MF_00083"/>
    </source>
</evidence>
<feature type="active site" description="Proton acceptor" evidence="7">
    <location>
        <position position="24"/>
    </location>
</feature>
<keyword evidence="4 7" id="KW-0694">RNA-binding</keyword>
<dbReference type="NCBIfam" id="TIGR00447">
    <property type="entry name" value="pth"/>
    <property type="match status" value="1"/>
</dbReference>
<comment type="function">
    <text evidence="7">Catalyzes the release of premature peptidyl moieties from peptidyl-tRNA molecules trapped in stalled 50S ribosomal subunits, and thus maintains levels of free tRNAs and 50S ribosomes.</text>
</comment>
<reference evidence="10 11" key="1">
    <citation type="submission" date="2018-06" db="EMBL/GenBank/DDBJ databases">
        <title>Genomic Encyclopedia of Type Strains, Phase IV (KMG-IV): sequencing the most valuable type-strain genomes for metagenomic binning, comparative biology and taxonomic classification.</title>
        <authorList>
            <person name="Goeker M."/>
        </authorList>
    </citation>
    <scope>NUCLEOTIDE SEQUENCE [LARGE SCALE GENOMIC DNA]</scope>
    <source>
        <strain evidence="10 11">DSM 24032</strain>
    </source>
</reference>
<dbReference type="GO" id="GO:0006515">
    <property type="term" value="P:protein quality control for misfolded or incompletely synthesized proteins"/>
    <property type="evidence" value="ECO:0007669"/>
    <property type="project" value="UniProtKB-UniRule"/>
</dbReference>
<dbReference type="InterPro" id="IPR018171">
    <property type="entry name" value="Pept_tRNA_hydro_CS"/>
</dbReference>
<dbReference type="HAMAP" id="MF_00083">
    <property type="entry name" value="Pept_tRNA_hydro_bact"/>
    <property type="match status" value="1"/>
</dbReference>
<dbReference type="InterPro" id="IPR001328">
    <property type="entry name" value="Pept_tRNA_hydro"/>
</dbReference>
<keyword evidence="11" id="KW-1185">Reference proteome</keyword>
<evidence type="ECO:0000256" key="9">
    <source>
        <dbReference type="RuleBase" id="RU004320"/>
    </source>
</evidence>
<dbReference type="PROSITE" id="PS01195">
    <property type="entry name" value="PEPT_TRNA_HYDROL_1"/>
    <property type="match status" value="1"/>
</dbReference>
<comment type="similarity">
    <text evidence="5 7 9">Belongs to the PTH family.</text>
</comment>
<comment type="subunit">
    <text evidence="7">Monomer.</text>
</comment>
<feature type="binding site" evidence="7">
    <location>
        <position position="118"/>
    </location>
    <ligand>
        <name>tRNA</name>
        <dbReference type="ChEBI" id="CHEBI:17843"/>
    </ligand>
</feature>
<keyword evidence="7" id="KW-0963">Cytoplasm</keyword>
<feature type="binding site" evidence="7">
    <location>
        <position position="19"/>
    </location>
    <ligand>
        <name>tRNA</name>
        <dbReference type="ChEBI" id="CHEBI:17843"/>
    </ligand>
</feature>
<evidence type="ECO:0000256" key="2">
    <source>
        <dbReference type="ARBA" id="ARBA00022555"/>
    </source>
</evidence>
<evidence type="ECO:0000256" key="3">
    <source>
        <dbReference type="ARBA" id="ARBA00022801"/>
    </source>
</evidence>
<dbReference type="PANTHER" id="PTHR17224">
    <property type="entry name" value="PEPTIDYL-TRNA HYDROLASE"/>
    <property type="match status" value="1"/>
</dbReference>
<evidence type="ECO:0000256" key="8">
    <source>
        <dbReference type="RuleBase" id="RU000673"/>
    </source>
</evidence>
<evidence type="ECO:0000313" key="11">
    <source>
        <dbReference type="Proteomes" id="UP000253083"/>
    </source>
</evidence>
<gene>
    <name evidence="7" type="primary">pth</name>
    <name evidence="10" type="ORF">DFR28_101147</name>
</gene>
<evidence type="ECO:0000256" key="4">
    <source>
        <dbReference type="ARBA" id="ARBA00022884"/>
    </source>
</evidence>
<comment type="caution">
    <text evidence="10">The sequence shown here is derived from an EMBL/GenBank/DDBJ whole genome shotgun (WGS) entry which is preliminary data.</text>
</comment>
<dbReference type="InterPro" id="IPR036416">
    <property type="entry name" value="Pept_tRNA_hydro_sf"/>
</dbReference>
<dbReference type="SUPFAM" id="SSF53178">
    <property type="entry name" value="Peptidyl-tRNA hydrolase-like"/>
    <property type="match status" value="1"/>
</dbReference>
<dbReference type="CDD" id="cd00462">
    <property type="entry name" value="PTH"/>
    <property type="match status" value="1"/>
</dbReference>
<feature type="site" description="Discriminates between blocked and unblocked aminoacyl-tRNA" evidence="7">
    <location>
        <position position="14"/>
    </location>
</feature>
<dbReference type="GO" id="GO:0005737">
    <property type="term" value="C:cytoplasm"/>
    <property type="evidence" value="ECO:0007669"/>
    <property type="project" value="UniProtKB-SubCell"/>
</dbReference>
<feature type="binding site" evidence="7">
    <location>
        <position position="70"/>
    </location>
    <ligand>
        <name>tRNA</name>
        <dbReference type="ChEBI" id="CHEBI:17843"/>
    </ligand>
</feature>
<dbReference type="RefSeq" id="WP_113952387.1">
    <property type="nucleotide sequence ID" value="NZ_QNRT01000001.1"/>
</dbReference>
<sequence length="196" mass="21103">MTSSPIKLIVGLGNPGEKYAKTRHNAGFLFLDSLCEQLGISLKADKQCFGRSGKAVIAGQEVRLLAPDTFMNLSGKAVVAATQYYKIDLAEILVVHDELDLDPGVARLKLGGGHGGNNGLRDIAQMCGSKDFARLRLGIGHPGVGRDVAAYVLKQANRDDQTKIEHAIAESLRVLELIVQGDFPRAMNELHTTLAK</sequence>
<keyword evidence="2 7" id="KW-0820">tRNA-binding</keyword>
<comment type="subcellular location">
    <subcellularLocation>
        <location evidence="7">Cytoplasm</location>
    </subcellularLocation>
</comment>
<evidence type="ECO:0000256" key="1">
    <source>
        <dbReference type="ARBA" id="ARBA00013260"/>
    </source>
</evidence>
<proteinExistence type="inferred from homology"/>
<dbReference type="EC" id="3.1.1.29" evidence="1 7"/>
<organism evidence="10 11">
    <name type="scientific">Arenicella xantha</name>
    <dbReference type="NCBI Taxonomy" id="644221"/>
    <lineage>
        <taxon>Bacteria</taxon>
        <taxon>Pseudomonadati</taxon>
        <taxon>Pseudomonadota</taxon>
        <taxon>Gammaproteobacteria</taxon>
        <taxon>Arenicellales</taxon>
        <taxon>Arenicellaceae</taxon>
        <taxon>Arenicella</taxon>
    </lineage>
</organism>
<feature type="binding site" evidence="7">
    <location>
        <position position="72"/>
    </location>
    <ligand>
        <name>tRNA</name>
        <dbReference type="ChEBI" id="CHEBI:17843"/>
    </ligand>
</feature>
<dbReference type="EMBL" id="QNRT01000001">
    <property type="protein sequence ID" value="RBP52764.1"/>
    <property type="molecule type" value="Genomic_DNA"/>
</dbReference>
<dbReference type="OrthoDB" id="9800507at2"/>
<dbReference type="PANTHER" id="PTHR17224:SF1">
    <property type="entry name" value="PEPTIDYL-TRNA HYDROLASE"/>
    <property type="match status" value="1"/>
</dbReference>
<comment type="function">
    <text evidence="7">Hydrolyzes ribosome-free peptidyl-tRNAs (with 1 or more amino acids incorporated), which drop off the ribosome during protein synthesis, or as a result of ribosome stalling.</text>
</comment>